<dbReference type="Gene3D" id="1.20.1420.20">
    <property type="entry name" value="M75 peptidase, HXXE motif"/>
    <property type="match status" value="1"/>
</dbReference>
<dbReference type="InterPro" id="IPR038352">
    <property type="entry name" value="Imelysin_sf"/>
</dbReference>
<feature type="domain" description="Imelysin-like" evidence="4">
    <location>
        <begin position="52"/>
        <end position="352"/>
    </location>
</feature>
<dbReference type="CDD" id="cd14659">
    <property type="entry name" value="Imelysin-like_IPPA"/>
    <property type="match status" value="1"/>
</dbReference>
<dbReference type="EMBL" id="BAABEZ010000013">
    <property type="protein sequence ID" value="GAA4451884.1"/>
    <property type="molecule type" value="Genomic_DNA"/>
</dbReference>
<evidence type="ECO:0000256" key="2">
    <source>
        <dbReference type="ARBA" id="ARBA00022729"/>
    </source>
</evidence>
<evidence type="ECO:0000313" key="6">
    <source>
        <dbReference type="Proteomes" id="UP001501410"/>
    </source>
</evidence>
<feature type="signal peptide" evidence="3">
    <location>
        <begin position="1"/>
        <end position="21"/>
    </location>
</feature>
<accession>A0ABP8MM53</accession>
<evidence type="ECO:0000259" key="4">
    <source>
        <dbReference type="Pfam" id="PF09375"/>
    </source>
</evidence>
<comment type="subcellular location">
    <subcellularLocation>
        <location evidence="1">Cell envelope</location>
    </subcellularLocation>
</comment>
<dbReference type="InterPro" id="IPR034984">
    <property type="entry name" value="Imelysin-like_IPPA"/>
</dbReference>
<comment type="caution">
    <text evidence="5">The sequence shown here is derived from an EMBL/GenBank/DDBJ whole genome shotgun (WGS) entry which is preliminary data.</text>
</comment>
<feature type="chain" id="PRO_5045672999" evidence="3">
    <location>
        <begin position="22"/>
        <end position="374"/>
    </location>
</feature>
<evidence type="ECO:0000313" key="5">
    <source>
        <dbReference type="EMBL" id="GAA4451884.1"/>
    </source>
</evidence>
<dbReference type="Pfam" id="PF09375">
    <property type="entry name" value="Peptidase_M75"/>
    <property type="match status" value="1"/>
</dbReference>
<dbReference type="Proteomes" id="UP001501410">
    <property type="component" value="Unassembled WGS sequence"/>
</dbReference>
<keyword evidence="6" id="KW-1185">Reference proteome</keyword>
<reference evidence="6" key="1">
    <citation type="journal article" date="2019" name="Int. J. Syst. Evol. Microbiol.">
        <title>The Global Catalogue of Microorganisms (GCM) 10K type strain sequencing project: providing services to taxonomists for standard genome sequencing and annotation.</title>
        <authorList>
            <consortium name="The Broad Institute Genomics Platform"/>
            <consortium name="The Broad Institute Genome Sequencing Center for Infectious Disease"/>
            <person name="Wu L."/>
            <person name="Ma J."/>
        </authorList>
    </citation>
    <scope>NUCLEOTIDE SEQUENCE [LARGE SCALE GENOMIC DNA]</scope>
    <source>
        <strain evidence="6">JCM 31921</strain>
    </source>
</reference>
<evidence type="ECO:0000256" key="1">
    <source>
        <dbReference type="ARBA" id="ARBA00004196"/>
    </source>
</evidence>
<protein>
    <submittedName>
        <fullName evidence="5">Imelysin family protein</fullName>
    </submittedName>
</protein>
<name>A0ABP8MM53_9BACT</name>
<dbReference type="PROSITE" id="PS51257">
    <property type="entry name" value="PROKAR_LIPOPROTEIN"/>
    <property type="match status" value="1"/>
</dbReference>
<organism evidence="5 6">
    <name type="scientific">Rurimicrobium arvi</name>
    <dbReference type="NCBI Taxonomy" id="2049916"/>
    <lineage>
        <taxon>Bacteria</taxon>
        <taxon>Pseudomonadati</taxon>
        <taxon>Bacteroidota</taxon>
        <taxon>Chitinophagia</taxon>
        <taxon>Chitinophagales</taxon>
        <taxon>Chitinophagaceae</taxon>
        <taxon>Rurimicrobium</taxon>
    </lineage>
</organism>
<dbReference type="InterPro" id="IPR018976">
    <property type="entry name" value="Imelysin-like"/>
</dbReference>
<gene>
    <name evidence="5" type="ORF">GCM10023092_10030</name>
</gene>
<proteinExistence type="predicted"/>
<sequence length="374" mass="40488">MRSFFLLLSFAILSVSCLFLSCNKDKKTGDNNNNTNGFDKTAMLTQYADQLIIPGYQKMQEQVSALQTASEAFISTPSATTQNELKTAFTAAYLQYQRVAAFQFGPAETALLDAYVNYSGGLDYNFNTDGELTGFSVDTATIEANISSGSYTLTEPTRKTFYAQGFPALGYLYFGDNAVTRLDSKRAAYIRSLTDRLKALTDKVSGDWNAYRSTFISNTQTNVGSPIGNLVNQLAYQMDILKGPRIGWPFGKQSNGVVFATKCEGYYAGISVALAVENLSSLRKLYTAGNSGKGLSDYLVALNQGTLNSDVLSQFDAAIGKLSAIPDPLSQSLTTQTAAVDAAYKEIQKLLTLLKTDVASATAVQITFMDNDGD</sequence>
<evidence type="ECO:0000256" key="3">
    <source>
        <dbReference type="SAM" id="SignalP"/>
    </source>
</evidence>
<dbReference type="RefSeq" id="WP_344823370.1">
    <property type="nucleotide sequence ID" value="NZ_BAABEZ010000013.1"/>
</dbReference>
<keyword evidence="2 3" id="KW-0732">Signal</keyword>